<name>A0A1I8HEX1_9PLAT</name>
<organism evidence="2 3">
    <name type="scientific">Macrostomum lignano</name>
    <dbReference type="NCBI Taxonomy" id="282301"/>
    <lineage>
        <taxon>Eukaryota</taxon>
        <taxon>Metazoa</taxon>
        <taxon>Spiralia</taxon>
        <taxon>Lophotrochozoa</taxon>
        <taxon>Platyhelminthes</taxon>
        <taxon>Rhabditophora</taxon>
        <taxon>Macrostomorpha</taxon>
        <taxon>Macrostomida</taxon>
        <taxon>Macrostomidae</taxon>
        <taxon>Macrostomum</taxon>
    </lineage>
</organism>
<accession>A0A1I8HEX1</accession>
<dbReference type="AlphaFoldDB" id="A0A1I8HEX1"/>
<sequence length="53" mass="5571">MKKQQARAASLQQSNGLCDVSDEDSGDAHNNGMSDWGFGTGGYNGVGTSYLPF</sequence>
<evidence type="ECO:0000256" key="1">
    <source>
        <dbReference type="SAM" id="MobiDB-lite"/>
    </source>
</evidence>
<evidence type="ECO:0000313" key="3">
    <source>
        <dbReference type="WBParaSite" id="maker-uti_cns_0005922-snap-gene-0.9-mRNA-1"/>
    </source>
</evidence>
<protein>
    <submittedName>
        <fullName evidence="3">Bravo_FIGEY domain-containing protein</fullName>
    </submittedName>
</protein>
<feature type="region of interest" description="Disordered" evidence="1">
    <location>
        <begin position="1"/>
        <end position="26"/>
    </location>
</feature>
<keyword evidence="2" id="KW-1185">Reference proteome</keyword>
<dbReference type="Proteomes" id="UP000095280">
    <property type="component" value="Unplaced"/>
</dbReference>
<reference evidence="3" key="1">
    <citation type="submission" date="2016-11" db="UniProtKB">
        <authorList>
            <consortium name="WormBaseParasite"/>
        </authorList>
    </citation>
    <scope>IDENTIFICATION</scope>
</reference>
<evidence type="ECO:0000313" key="2">
    <source>
        <dbReference type="Proteomes" id="UP000095280"/>
    </source>
</evidence>
<proteinExistence type="predicted"/>
<dbReference type="WBParaSite" id="maker-uti_cns_0005922-snap-gene-0.9-mRNA-1">
    <property type="protein sequence ID" value="maker-uti_cns_0005922-snap-gene-0.9-mRNA-1"/>
    <property type="gene ID" value="maker-uti_cns_0005922-snap-gene-0.9"/>
</dbReference>